<dbReference type="AlphaFoldDB" id="A0A6C0GFW3"/>
<evidence type="ECO:0000313" key="3">
    <source>
        <dbReference type="Proteomes" id="UP000480178"/>
    </source>
</evidence>
<dbReference type="PANTHER" id="PTHR36443">
    <property type="entry name" value="BSR5223 PROTEIN"/>
    <property type="match status" value="1"/>
</dbReference>
<protein>
    <submittedName>
        <fullName evidence="2">DUF2905 domain-containing protein</fullName>
    </submittedName>
</protein>
<dbReference type="KEGG" id="rhoz:GXP67_09345"/>
<sequence>MQGLGKILIIAGVVLILAGLFFLFSSRIPFIGKLPGDILVKRENFTFYFPLATSILLSILVSLILYLVRKFS</sequence>
<feature type="transmembrane region" description="Helical" evidence="1">
    <location>
        <begin position="45"/>
        <end position="68"/>
    </location>
</feature>
<dbReference type="InterPro" id="IPR021320">
    <property type="entry name" value="DUF2905"/>
</dbReference>
<name>A0A6C0GFW3_9BACT</name>
<dbReference type="PANTHER" id="PTHR36443:SF1">
    <property type="entry name" value="BSR5223 PROTEIN"/>
    <property type="match status" value="1"/>
</dbReference>
<accession>A0A6C0GFW3</accession>
<keyword evidence="3" id="KW-1185">Reference proteome</keyword>
<organism evidence="2 3">
    <name type="scientific">Rhodocytophaga rosea</name>
    <dbReference type="NCBI Taxonomy" id="2704465"/>
    <lineage>
        <taxon>Bacteria</taxon>
        <taxon>Pseudomonadati</taxon>
        <taxon>Bacteroidota</taxon>
        <taxon>Cytophagia</taxon>
        <taxon>Cytophagales</taxon>
        <taxon>Rhodocytophagaceae</taxon>
        <taxon>Rhodocytophaga</taxon>
    </lineage>
</organism>
<dbReference type="Pfam" id="PF11146">
    <property type="entry name" value="DUF2905"/>
    <property type="match status" value="1"/>
</dbReference>
<dbReference type="Proteomes" id="UP000480178">
    <property type="component" value="Chromosome"/>
</dbReference>
<feature type="transmembrane region" description="Helical" evidence="1">
    <location>
        <begin position="7"/>
        <end position="25"/>
    </location>
</feature>
<proteinExistence type="predicted"/>
<reference evidence="2 3" key="1">
    <citation type="submission" date="2020-01" db="EMBL/GenBank/DDBJ databases">
        <authorList>
            <person name="Kim M.K."/>
        </authorList>
    </citation>
    <scope>NUCLEOTIDE SEQUENCE [LARGE SCALE GENOMIC DNA]</scope>
    <source>
        <strain evidence="2 3">172606-1</strain>
    </source>
</reference>
<keyword evidence="1" id="KW-0812">Transmembrane</keyword>
<evidence type="ECO:0000313" key="2">
    <source>
        <dbReference type="EMBL" id="QHT66847.1"/>
    </source>
</evidence>
<keyword evidence="1" id="KW-1133">Transmembrane helix</keyword>
<dbReference type="RefSeq" id="WP_162442899.1">
    <property type="nucleotide sequence ID" value="NZ_CP048222.1"/>
</dbReference>
<keyword evidence="1" id="KW-0472">Membrane</keyword>
<dbReference type="EMBL" id="CP048222">
    <property type="protein sequence ID" value="QHT66847.1"/>
    <property type="molecule type" value="Genomic_DNA"/>
</dbReference>
<evidence type="ECO:0000256" key="1">
    <source>
        <dbReference type="SAM" id="Phobius"/>
    </source>
</evidence>
<gene>
    <name evidence="2" type="ORF">GXP67_09345</name>
</gene>